<comment type="subunit">
    <text evidence="10">Heterotrimer of RecB, RecC and RecD. All subunits contribute to DNA-binding.</text>
</comment>
<dbReference type="Pfam" id="PF04257">
    <property type="entry name" value="Exonuc_V_gamma"/>
    <property type="match status" value="1"/>
</dbReference>
<dbReference type="PANTHER" id="PTHR30591">
    <property type="entry name" value="RECBCD ENZYME SUBUNIT RECC"/>
    <property type="match status" value="1"/>
</dbReference>
<keyword evidence="8 10" id="KW-0238">DNA-binding</keyword>
<dbReference type="PANTHER" id="PTHR30591:SF1">
    <property type="entry name" value="RECBCD ENZYME SUBUNIT RECC"/>
    <property type="match status" value="1"/>
</dbReference>
<keyword evidence="3 10" id="KW-0227">DNA damage</keyword>
<dbReference type="GO" id="GO:0003677">
    <property type="term" value="F:DNA binding"/>
    <property type="evidence" value="ECO:0007669"/>
    <property type="project" value="UniProtKB-UniRule"/>
</dbReference>
<evidence type="ECO:0000259" key="11">
    <source>
        <dbReference type="Pfam" id="PF17946"/>
    </source>
</evidence>
<feature type="domain" description="RecC C-terminal" evidence="11">
    <location>
        <begin position="758"/>
        <end position="981"/>
    </location>
</feature>
<reference evidence="12" key="1">
    <citation type="journal article" date="2023" name="Int. J. Mol. Sci.">
        <title>Metagenomics Revealed a New Genus 'Candidatus Thiocaldithrix dubininis' gen. nov., sp. nov. and a New Species 'Candidatus Thiothrix putei' sp. nov. in the Family Thiotrichaceae, Some Members of Which Have Traits of Both Na+- and H+-Motive Energetics.</title>
        <authorList>
            <person name="Ravin N.V."/>
            <person name="Muntyan M.S."/>
            <person name="Smolyakov D.D."/>
            <person name="Rudenko T.S."/>
            <person name="Beletsky A.V."/>
            <person name="Mardanov A.V."/>
            <person name="Grabovich M.Y."/>
        </authorList>
    </citation>
    <scope>NUCLEOTIDE SEQUENCE</scope>
    <source>
        <strain evidence="12">GKL-01</strain>
    </source>
</reference>
<dbReference type="InterPro" id="IPR011335">
    <property type="entry name" value="Restrct_endonuc-II-like"/>
</dbReference>
<evidence type="ECO:0000256" key="7">
    <source>
        <dbReference type="ARBA" id="ARBA00022840"/>
    </source>
</evidence>
<evidence type="ECO:0000256" key="8">
    <source>
        <dbReference type="ARBA" id="ARBA00023125"/>
    </source>
</evidence>
<dbReference type="PIRSF" id="PIRSF000980">
    <property type="entry name" value="RecC"/>
    <property type="match status" value="1"/>
</dbReference>
<dbReference type="GO" id="GO:0005524">
    <property type="term" value="F:ATP binding"/>
    <property type="evidence" value="ECO:0007669"/>
    <property type="project" value="UniProtKB-UniRule"/>
</dbReference>
<dbReference type="GO" id="GO:0003678">
    <property type="term" value="F:DNA helicase activity"/>
    <property type="evidence" value="ECO:0007669"/>
    <property type="project" value="UniProtKB-UniRule"/>
</dbReference>
<accession>A0AA95KFB4</accession>
<keyword evidence="2 10" id="KW-0547">Nucleotide-binding</keyword>
<dbReference type="GO" id="GO:0009338">
    <property type="term" value="C:exodeoxyribonuclease V complex"/>
    <property type="evidence" value="ECO:0007669"/>
    <property type="project" value="InterPro"/>
</dbReference>
<dbReference type="Gene3D" id="1.10.10.990">
    <property type="match status" value="1"/>
</dbReference>
<proteinExistence type="inferred from homology"/>
<dbReference type="HAMAP" id="MF_01486">
    <property type="entry name" value="RecC"/>
    <property type="match status" value="1"/>
</dbReference>
<dbReference type="Gene3D" id="3.40.50.300">
    <property type="entry name" value="P-loop containing nucleotide triphosphate hydrolases"/>
    <property type="match status" value="2"/>
</dbReference>
<protein>
    <recommendedName>
        <fullName evidence="10">RecBCD enzyme subunit RecC</fullName>
    </recommendedName>
    <alternativeName>
        <fullName evidence="10">Exonuclease V subunit RecC</fullName>
        <shortName evidence="10">ExoV subunit RecC</shortName>
    </alternativeName>
    <alternativeName>
        <fullName evidence="10">Helicase/nuclease RecBCD subunit RecC</fullName>
    </alternativeName>
</protein>
<dbReference type="GO" id="GO:0008854">
    <property type="term" value="F:exodeoxyribonuclease V activity"/>
    <property type="evidence" value="ECO:0007669"/>
    <property type="project" value="InterPro"/>
</dbReference>
<keyword evidence="9 10" id="KW-0234">DNA repair</keyword>
<keyword evidence="1 10" id="KW-0540">Nuclease</keyword>
<comment type="function">
    <text evidence="10">A helicase/nuclease that prepares dsDNA breaks (DSB) for recombinational DNA repair. Binds to DSBs and unwinds DNA via a highly rapid and processive ATP-dependent bidirectional helicase activity. Unwinds dsDNA until it encounters a Chi (crossover hotspot instigator) sequence from the 3' direction. Cuts ssDNA a few nucleotides 3' to the Chi site. The properties and activities of the enzyme are changed at Chi. The Chi-altered holoenzyme produces a long 3'-ssDNA overhang and facilitates RecA-binding to the ssDNA for homologous DNA recombination and repair. Holoenzyme degrades any linearized DNA that is unable to undergo homologous recombination. In the holoenzyme this subunit recognizes the wild-type Chi sequence, and when added to isolated RecB increases its ATP-dependent helicase processivity.</text>
</comment>
<dbReference type="InterPro" id="IPR006697">
    <property type="entry name" value="RecC"/>
</dbReference>
<dbReference type="InterPro" id="IPR027417">
    <property type="entry name" value="P-loop_NTPase"/>
</dbReference>
<dbReference type="Proteomes" id="UP001300672">
    <property type="component" value="Chromosome"/>
</dbReference>
<dbReference type="SUPFAM" id="SSF52540">
    <property type="entry name" value="P-loop containing nucleoside triphosphate hydrolases"/>
    <property type="match status" value="2"/>
</dbReference>
<evidence type="ECO:0000256" key="1">
    <source>
        <dbReference type="ARBA" id="ARBA00022722"/>
    </source>
</evidence>
<sequence>MLYLHQSNQLERLAHHFAALQRIDPLPPFQDEVVVVQNSGMGRWLSLQAAKVNGIAANARYLFPAEIMWEMLRAVLENVPERDPGAAPLLRWRLFKEFVNAPEQWTELSSYLATGIDGAWQLANQIAKVFDAYLFFRPEWIREWEDNEGSGVDWQARLWWQMMGAPNLTHWVRLQNQFKAQLALHRDKLPKRICYFSVPILSPGYVELLGEIAQYIDIHIYLMNPSEEYWSDIVSEKRKYKRELAEQEHVEVGNPLLASWGRQGQDFMDLLLNANASDDETSLFVSEAENSLLKYIQADILHLRMPSPHTFPLTDDSIRIHSCHSPMREVEVLYDQLLALFECQPDLTPADVVVMTPDIDKYAPYLEAVFANAEYPLPFSIADSHAGKAQSLLNLCEQLLALPQGRCEVESILAVLEFEEVRTHLGMDENQTLQCREWIRAANIRWGVDSEARAQLGGAATPEHTWRYGLDRLLLGYMLPGDDLFADVLPYEHIEGSQAEVLGELLQVLDVLLAMSQWQYESLSLADWRARLTAVLVCLVGETAALQPIWAAFDKLKLALQHAAFDELLAWPVLQNALSEHLEQRSESDGFLGRGITFCALMPMRTVPFRFVAIIGMNDGIFPRRDVYASFNRMAYSIHKGDRIKRNEDRYLFLESLLSARQWFYLSYVGQSLHDNAVLPPSVLVSELQDYIARIHPDFSRQHFIQHRLQAFSKPYLQADAPFFTYSAHLAETQNTQYYCPVEFWQNNVLPEPEQPSRKVNLQQLIRFFQQPARLFLNERFQLKLGEQNYELPNREPFDLARFQDGEIRGRIYQALIRDKSPTQVLSLLRAEGHLPHGELGDLLFKQELQNTERFYQQYGAPPSQGRKQAFHLALEDFELVGELDKIVNQQRVLYELNYLSYWQWLDIWLKHLVLSALGHESTIIYGIEKDEDRQFTLAGYQLAPYADALNQLQQLLQLYWQGLQAPLPFFPKTGFNLASRKKEQTVEKVMSTWEGKGQFKGEKNQAEYVLFYHDTNPLIDFKQDFTALTTTIYQPLMTCRSALANKKSES</sequence>
<keyword evidence="4 10" id="KW-0378">Hydrolase</keyword>
<evidence type="ECO:0000256" key="2">
    <source>
        <dbReference type="ARBA" id="ARBA00022741"/>
    </source>
</evidence>
<organism evidence="12">
    <name type="scientific">Candidatus Thiocaldithrix dubininis</name>
    <dbReference type="NCBI Taxonomy" id="3080823"/>
    <lineage>
        <taxon>Bacteria</taxon>
        <taxon>Pseudomonadati</taxon>
        <taxon>Pseudomonadota</taxon>
        <taxon>Gammaproteobacteria</taxon>
        <taxon>Thiotrichales</taxon>
        <taxon>Thiotrichaceae</taxon>
        <taxon>Candidatus Thiocaldithrix</taxon>
    </lineage>
</organism>
<keyword evidence="5 10" id="KW-0347">Helicase</keyword>
<gene>
    <name evidence="10 12" type="primary">recC</name>
    <name evidence="12" type="ORF">QJT80_03725</name>
</gene>
<comment type="similarity">
    <text evidence="10">Belongs to the RecC family.</text>
</comment>
<comment type="miscellaneous">
    <text evidence="10">In the RecBCD complex, RecB has a slow 3'-5' helicase, an exonuclease activity and loads RecA onto ssDNA, RecD has a fast 5'-3' helicase activity, while RecC stimulates the ATPase and processivity of the RecB helicase and contributes to recognition of the Chi site.</text>
</comment>
<reference evidence="12" key="2">
    <citation type="submission" date="2023-04" db="EMBL/GenBank/DDBJ databases">
        <authorList>
            <person name="Beletskiy A.V."/>
            <person name="Mardanov A.V."/>
            <person name="Ravin N.V."/>
        </authorList>
    </citation>
    <scope>NUCLEOTIDE SEQUENCE</scope>
    <source>
        <strain evidence="12">GKL-01</strain>
    </source>
</reference>
<dbReference type="Gene3D" id="1.10.10.160">
    <property type="match status" value="1"/>
</dbReference>
<evidence type="ECO:0000256" key="9">
    <source>
        <dbReference type="ARBA" id="ARBA00023204"/>
    </source>
</evidence>
<name>A0AA95KFB4_9GAMM</name>
<evidence type="ECO:0000313" key="12">
    <source>
        <dbReference type="EMBL" id="WGZ91589.1"/>
    </source>
</evidence>
<dbReference type="GO" id="GO:0000724">
    <property type="term" value="P:double-strand break repair via homologous recombination"/>
    <property type="evidence" value="ECO:0007669"/>
    <property type="project" value="UniProtKB-UniRule"/>
</dbReference>
<dbReference type="KEGG" id="tdu:QJT80_03725"/>
<evidence type="ECO:0000256" key="5">
    <source>
        <dbReference type="ARBA" id="ARBA00022806"/>
    </source>
</evidence>
<dbReference type="EMBL" id="CP124755">
    <property type="protein sequence ID" value="WGZ91589.1"/>
    <property type="molecule type" value="Genomic_DNA"/>
</dbReference>
<keyword evidence="6 10" id="KW-0269">Exonuclease</keyword>
<evidence type="ECO:0000256" key="10">
    <source>
        <dbReference type="HAMAP-Rule" id="MF_01486"/>
    </source>
</evidence>
<evidence type="ECO:0000256" key="6">
    <source>
        <dbReference type="ARBA" id="ARBA00022839"/>
    </source>
</evidence>
<dbReference type="AlphaFoldDB" id="A0AA95KFB4"/>
<dbReference type="InterPro" id="IPR013986">
    <property type="entry name" value="DExx_box_DNA_helicase_dom_sf"/>
</dbReference>
<dbReference type="Pfam" id="PF17946">
    <property type="entry name" value="RecC_C"/>
    <property type="match status" value="1"/>
</dbReference>
<dbReference type="NCBIfam" id="TIGR01450">
    <property type="entry name" value="recC"/>
    <property type="match status" value="1"/>
</dbReference>
<evidence type="ECO:0000256" key="4">
    <source>
        <dbReference type="ARBA" id="ARBA00022801"/>
    </source>
</evidence>
<evidence type="ECO:0000256" key="3">
    <source>
        <dbReference type="ARBA" id="ARBA00022763"/>
    </source>
</evidence>
<dbReference type="InterPro" id="IPR041500">
    <property type="entry name" value="RecC_C"/>
</dbReference>
<dbReference type="SUPFAM" id="SSF52980">
    <property type="entry name" value="Restriction endonuclease-like"/>
    <property type="match status" value="1"/>
</dbReference>
<dbReference type="Gene3D" id="3.40.50.10930">
    <property type="match status" value="1"/>
</dbReference>
<keyword evidence="7 10" id="KW-0067">ATP-binding</keyword>